<dbReference type="InterPro" id="IPR015424">
    <property type="entry name" value="PyrdxlP-dep_Trfase"/>
</dbReference>
<dbReference type="InterPro" id="IPR015421">
    <property type="entry name" value="PyrdxlP-dep_Trfase_major"/>
</dbReference>
<comment type="pathway">
    <text evidence="5">Amino-acid biosynthesis; L-proline biosynthesis; L-glutamate 5-semialdehyde from L-ornithine: step 1/1.</text>
</comment>
<evidence type="ECO:0000313" key="6">
    <source>
        <dbReference type="EMBL" id="OPB46416.1"/>
    </source>
</evidence>
<dbReference type="Pfam" id="PF00202">
    <property type="entry name" value="Aminotran_3"/>
    <property type="match status" value="1"/>
</dbReference>
<evidence type="ECO:0000256" key="3">
    <source>
        <dbReference type="ARBA" id="ARBA00022898"/>
    </source>
</evidence>
<keyword evidence="3 4" id="KW-0663">Pyridoxal phosphate</keyword>
<comment type="similarity">
    <text evidence="2 4">Belongs to the class-III pyridoxal-phosphate-dependent aminotransferase family.</text>
</comment>
<dbReference type="GO" id="GO:0055129">
    <property type="term" value="P:L-proline biosynthetic process"/>
    <property type="evidence" value="ECO:0007669"/>
    <property type="project" value="UniProtKB-UniPathway"/>
</dbReference>
<dbReference type="Gene3D" id="3.90.1150.10">
    <property type="entry name" value="Aspartate Aminotransferase, domain 1"/>
    <property type="match status" value="1"/>
</dbReference>
<dbReference type="EC" id="2.6.1.13" evidence="5"/>
<evidence type="ECO:0000313" key="7">
    <source>
        <dbReference type="Proteomes" id="UP000191004"/>
    </source>
</evidence>
<evidence type="ECO:0000256" key="5">
    <source>
        <dbReference type="RuleBase" id="RU365036"/>
    </source>
</evidence>
<reference evidence="6 7" key="1">
    <citation type="submission" date="2016-04" db="EMBL/GenBank/DDBJ databases">
        <title>Multiple horizontal gene transfer events from other fungi enriched the ability of the initially mycotrophic fungus Trichoderma (Ascomycota) to feed on dead plant biomass.</title>
        <authorList>
            <person name="Atanasova L."/>
            <person name="Chenthamara K."/>
            <person name="Zhang J."/>
            <person name="Grujic M."/>
            <person name="Henrissat B."/>
            <person name="Kuo A."/>
            <person name="Aertz A."/>
            <person name="Salamov A."/>
            <person name="Lipzen A."/>
            <person name="Labutti K."/>
            <person name="Barry K."/>
            <person name="Miao Y."/>
            <person name="Rahimi M.J."/>
            <person name="Shen Q."/>
            <person name="Grigoriev I.V."/>
            <person name="Kubicek C.P."/>
            <person name="Druzhinina I.S."/>
        </authorList>
    </citation>
    <scope>NUCLEOTIDE SEQUENCE [LARGE SCALE GENOMIC DNA]</scope>
    <source>
        <strain evidence="6 7">NJAU 4742</strain>
    </source>
</reference>
<dbReference type="SUPFAM" id="SSF53383">
    <property type="entry name" value="PLP-dependent transferases"/>
    <property type="match status" value="1"/>
</dbReference>
<keyword evidence="5" id="KW-0808">Transferase</keyword>
<comment type="cofactor">
    <cofactor evidence="1 5">
        <name>pyridoxal 5'-phosphate</name>
        <dbReference type="ChEBI" id="CHEBI:597326"/>
    </cofactor>
</comment>
<keyword evidence="7" id="KW-1185">Reference proteome</keyword>
<gene>
    <name evidence="6" type="ORF">A0O28_0065370</name>
</gene>
<dbReference type="GO" id="GO:0004587">
    <property type="term" value="F:ornithine aminotransferase activity"/>
    <property type="evidence" value="ECO:0007669"/>
    <property type="project" value="UniProtKB-EC"/>
</dbReference>
<proteinExistence type="inferred from homology"/>
<dbReference type="UniPathway" id="UPA00098">
    <property type="reaction ID" value="UER00358"/>
</dbReference>
<comment type="catalytic activity">
    <reaction evidence="5">
        <text>a 2-oxocarboxylate + L-ornithine = L-glutamate 5-semialdehyde + an L-alpha-amino acid</text>
        <dbReference type="Rhea" id="RHEA:13877"/>
        <dbReference type="ChEBI" id="CHEBI:35179"/>
        <dbReference type="ChEBI" id="CHEBI:46911"/>
        <dbReference type="ChEBI" id="CHEBI:58066"/>
        <dbReference type="ChEBI" id="CHEBI:59869"/>
        <dbReference type="EC" id="2.6.1.13"/>
    </reaction>
</comment>
<keyword evidence="5" id="KW-0032">Aminotransferase</keyword>
<evidence type="ECO:0000256" key="1">
    <source>
        <dbReference type="ARBA" id="ARBA00001933"/>
    </source>
</evidence>
<name>A0A1T3CZB9_9HYPO</name>
<dbReference type="GO" id="GO:0042802">
    <property type="term" value="F:identical protein binding"/>
    <property type="evidence" value="ECO:0007669"/>
    <property type="project" value="TreeGrafter"/>
</dbReference>
<accession>A0A1T3CZB9</accession>
<evidence type="ECO:0000256" key="2">
    <source>
        <dbReference type="ARBA" id="ARBA00008954"/>
    </source>
</evidence>
<dbReference type="GO" id="GO:0030170">
    <property type="term" value="F:pyridoxal phosphate binding"/>
    <property type="evidence" value="ECO:0007669"/>
    <property type="project" value="InterPro"/>
</dbReference>
<dbReference type="GO" id="GO:0019544">
    <property type="term" value="P:L-arginine catabolic process to L-glutamate"/>
    <property type="evidence" value="ECO:0007669"/>
    <property type="project" value="TreeGrafter"/>
</dbReference>
<dbReference type="InterPro" id="IPR050103">
    <property type="entry name" value="Class-III_PLP-dep_AT"/>
</dbReference>
<comment type="caution">
    <text evidence="6">The sequence shown here is derived from an EMBL/GenBank/DDBJ whole genome shotgun (WGS) entry which is preliminary data.</text>
</comment>
<dbReference type="Proteomes" id="UP000191004">
    <property type="component" value="Unassembled WGS sequence"/>
</dbReference>
<dbReference type="AlphaFoldDB" id="A0A1T3CZB9"/>
<organism evidence="6 7">
    <name type="scientific">Trichoderma guizhouense</name>
    <dbReference type="NCBI Taxonomy" id="1491466"/>
    <lineage>
        <taxon>Eukaryota</taxon>
        <taxon>Fungi</taxon>
        <taxon>Dikarya</taxon>
        <taxon>Ascomycota</taxon>
        <taxon>Pezizomycotina</taxon>
        <taxon>Sordariomycetes</taxon>
        <taxon>Hypocreomycetidae</taxon>
        <taxon>Hypocreales</taxon>
        <taxon>Hypocreaceae</taxon>
        <taxon>Trichoderma</taxon>
    </lineage>
</organism>
<sequence>MGSTQKLDLKLSEKVRSLLRQEAAYIVGGVEPLPIFPERAQGAKIWDVDGKEYLDFIVGFSAANQGHGHPYIMKKVREQYEKIALVNISAHNPQWGPFAEKMCKRFGYDKILAMISGTEAADTACKTARKWGIGVKGIPAEKCLVLATGKSYHGMTSGVWNLQDPSKARTAYGLDSQIHMNINPTTGEPLTYPEIDPMRRCIEEHHQRIAAVVMEPYHGVTRDIHDEGRYARAVYDLCRKYNILFISDEVRSGAGKTGKFFSYMHLGDDCKPDMVTMGKSITGGVYPQSFVMGKEAVMSLIGSGQTASTFAYTPVAIAAATAAIETIDRENLMERAVVLGDRWASTIRSWNHPHIDWVSQIGADCNIFVRGVRAERLGALLMHKGVAIFPVHPRIRVSIPFIMTDEELDSGLAILKDALNTVDQYGSIEGEFWHQSAPATNW</sequence>
<dbReference type="GO" id="GO:0005737">
    <property type="term" value="C:cytoplasm"/>
    <property type="evidence" value="ECO:0007669"/>
    <property type="project" value="TreeGrafter"/>
</dbReference>
<dbReference type="InterPro" id="IPR015422">
    <property type="entry name" value="PyrdxlP-dep_Trfase_small"/>
</dbReference>
<dbReference type="PANTHER" id="PTHR11986:SF18">
    <property type="entry name" value="ORNITHINE AMINOTRANSFERASE, MITOCHONDRIAL"/>
    <property type="match status" value="1"/>
</dbReference>
<dbReference type="PANTHER" id="PTHR11986">
    <property type="entry name" value="AMINOTRANSFERASE CLASS III"/>
    <property type="match status" value="1"/>
</dbReference>
<dbReference type="GO" id="GO:0010121">
    <property type="term" value="P:L-arginine catabolic process to proline via ornithine"/>
    <property type="evidence" value="ECO:0007669"/>
    <property type="project" value="TreeGrafter"/>
</dbReference>
<dbReference type="EMBL" id="LVVK01000003">
    <property type="protein sequence ID" value="OPB46416.1"/>
    <property type="molecule type" value="Genomic_DNA"/>
</dbReference>
<protein>
    <recommendedName>
        <fullName evidence="5">Ornithine aminotransferase</fullName>
        <ecNumber evidence="5">2.6.1.13</ecNumber>
    </recommendedName>
</protein>
<dbReference type="InterPro" id="IPR005814">
    <property type="entry name" value="Aminotrans_3"/>
</dbReference>
<dbReference type="Gene3D" id="3.40.640.10">
    <property type="entry name" value="Type I PLP-dependent aspartate aminotransferase-like (Major domain)"/>
    <property type="match status" value="1"/>
</dbReference>
<evidence type="ECO:0000256" key="4">
    <source>
        <dbReference type="RuleBase" id="RU003560"/>
    </source>
</evidence>